<proteinExistence type="predicted"/>
<dbReference type="RefSeq" id="WP_381014387.1">
    <property type="nucleotide sequence ID" value="NZ_JBHTJF010000043.1"/>
</dbReference>
<dbReference type="EMBL" id="JBHTJF010000043">
    <property type="protein sequence ID" value="MFD0944666.1"/>
    <property type="molecule type" value="Genomic_DNA"/>
</dbReference>
<protein>
    <submittedName>
        <fullName evidence="1">Uncharacterized protein</fullName>
    </submittedName>
</protein>
<dbReference type="Proteomes" id="UP001596976">
    <property type="component" value="Unassembled WGS sequence"/>
</dbReference>
<organism evidence="1 2">
    <name type="scientific">Savagea faecisuis</name>
    <dbReference type="NCBI Taxonomy" id="1274803"/>
    <lineage>
        <taxon>Bacteria</taxon>
        <taxon>Bacillati</taxon>
        <taxon>Bacillota</taxon>
        <taxon>Bacilli</taxon>
        <taxon>Bacillales</taxon>
        <taxon>Caryophanaceae</taxon>
        <taxon>Savagea</taxon>
    </lineage>
</organism>
<name>A0ABW3GZM1_9BACL</name>
<evidence type="ECO:0000313" key="1">
    <source>
        <dbReference type="EMBL" id="MFD0944666.1"/>
    </source>
</evidence>
<comment type="caution">
    <text evidence="1">The sequence shown here is derived from an EMBL/GenBank/DDBJ whole genome shotgun (WGS) entry which is preliminary data.</text>
</comment>
<accession>A0ABW3GZM1</accession>
<reference evidence="2" key="1">
    <citation type="journal article" date="2019" name="Int. J. Syst. Evol. Microbiol.">
        <title>The Global Catalogue of Microorganisms (GCM) 10K type strain sequencing project: providing services to taxonomists for standard genome sequencing and annotation.</title>
        <authorList>
            <consortium name="The Broad Institute Genomics Platform"/>
            <consortium name="The Broad Institute Genome Sequencing Center for Infectious Disease"/>
            <person name="Wu L."/>
            <person name="Ma J."/>
        </authorList>
    </citation>
    <scope>NUCLEOTIDE SEQUENCE [LARGE SCALE GENOMIC DNA]</scope>
    <source>
        <strain evidence="2">CCUG 63563</strain>
    </source>
</reference>
<sequence length="181" mass="21078">MNQLPSLYLKPYVNEILTNAKWALSLIEQGEQQEGKNYETVKYYCLAVNTADVIAQLACNTTAQGTGRKRAKKRLRALEEKYPGIPSPPQDIRKVRNSIHHLDERMDKWLFDQLENDKKGIAYIMDSANNIEGFSNGTSSEVPFNYERRMINERELMYWESIINIEELKIWCKSIISHFSK</sequence>
<keyword evidence="2" id="KW-1185">Reference proteome</keyword>
<gene>
    <name evidence="1" type="ORF">ACFQ0V_13025</name>
</gene>
<evidence type="ECO:0000313" key="2">
    <source>
        <dbReference type="Proteomes" id="UP001596976"/>
    </source>
</evidence>